<feature type="domain" description="BPL/LPL catalytic" evidence="8">
    <location>
        <begin position="28"/>
        <end position="204"/>
    </location>
</feature>
<dbReference type="AlphaFoldDB" id="A0A7L6MZT7"/>
<dbReference type="InterPro" id="IPR019491">
    <property type="entry name" value="Lipoate_protein_ligase_C"/>
</dbReference>
<keyword evidence="10" id="KW-1185">Reference proteome</keyword>
<dbReference type="KEGG" id="tbk:HF295_01020"/>
<dbReference type="Pfam" id="PF10437">
    <property type="entry name" value="Lip_prot_lig_C"/>
    <property type="match status" value="1"/>
</dbReference>
<dbReference type="GO" id="GO:0016979">
    <property type="term" value="F:lipoate-protein ligase activity"/>
    <property type="evidence" value="ECO:0007669"/>
    <property type="project" value="UniProtKB-EC"/>
</dbReference>
<reference evidence="9 10" key="1">
    <citation type="submission" date="2020-04" db="EMBL/GenBank/DDBJ databases">
        <authorList>
            <person name="Zheng R.K."/>
            <person name="Sun C.M."/>
        </authorList>
    </citation>
    <scope>NUCLEOTIDE SEQUENCE [LARGE SCALE GENOMIC DNA]</scope>
    <source>
        <strain evidence="10">zrk29</strain>
    </source>
</reference>
<evidence type="ECO:0000256" key="4">
    <source>
        <dbReference type="ARBA" id="ARBA00022598"/>
    </source>
</evidence>
<comment type="pathway">
    <text evidence="1">Protein modification; protein lipoylation via exogenous pathway; protein N(6)-(lipoyl)lysine from lipoate: step 2/2.</text>
</comment>
<comment type="catalytic activity">
    <reaction evidence="7">
        <text>L-lysyl-[lipoyl-carrier protein] + (R)-lipoate + ATP = N(6)-[(R)-lipoyl]-L-lysyl-[lipoyl-carrier protein] + AMP + diphosphate + H(+)</text>
        <dbReference type="Rhea" id="RHEA:49288"/>
        <dbReference type="Rhea" id="RHEA-COMP:10500"/>
        <dbReference type="Rhea" id="RHEA-COMP:10502"/>
        <dbReference type="ChEBI" id="CHEBI:15378"/>
        <dbReference type="ChEBI" id="CHEBI:29969"/>
        <dbReference type="ChEBI" id="CHEBI:30616"/>
        <dbReference type="ChEBI" id="CHEBI:33019"/>
        <dbReference type="ChEBI" id="CHEBI:83088"/>
        <dbReference type="ChEBI" id="CHEBI:83099"/>
        <dbReference type="ChEBI" id="CHEBI:456215"/>
        <dbReference type="EC" id="6.3.1.20"/>
    </reaction>
</comment>
<dbReference type="GO" id="GO:0009249">
    <property type="term" value="P:protein lipoylation"/>
    <property type="evidence" value="ECO:0007669"/>
    <property type="project" value="InterPro"/>
</dbReference>
<sequence length="323" mass="37621">MKYVNYPFNETKRLSFYLATEEFLAKHYPKDEYFFMWQVKPTVIFGRNQLIENEVNMDYVKENNIEFYRRKSGGGCVYADYSNIMFSFITPNFNKDFVFTTYLSRIINILRDLGLDANFSGRNDILVGDLKVSGNAFYQVNSRSVVHGTMLYNTDLAEMVKAITPDNEKLVSRGIDSVRKRVTNVKDHIDISIEDFKAFIKKNISDEDITLSESDIKIIEDIEKTYLADAFIYGKNPNYTLIKKGKVKAGLFEISLEIKNKLIKKMNILGDYFIVQDEEELINLLINKEYDLDKIKNVLDSIDVSNYIYDLSNEDFLSLLFKE</sequence>
<comment type="pathway">
    <text evidence="2">Protein modification; protein lipoylation via exogenous pathway; protein N(6)-(lipoyl)lysine from lipoate: step 1/2.</text>
</comment>
<dbReference type="Pfam" id="PF21948">
    <property type="entry name" value="LplA-B_cat"/>
    <property type="match status" value="1"/>
</dbReference>
<dbReference type="Gene3D" id="3.30.390.50">
    <property type="entry name" value="CO dehydrogenase flavoprotein, C-terminal domain"/>
    <property type="match status" value="1"/>
</dbReference>
<dbReference type="EC" id="6.3.1.20" evidence="3"/>
<evidence type="ECO:0000256" key="7">
    <source>
        <dbReference type="ARBA" id="ARBA00048037"/>
    </source>
</evidence>
<dbReference type="InterPro" id="IPR004143">
    <property type="entry name" value="BPL_LPL_catalytic"/>
</dbReference>
<dbReference type="SUPFAM" id="SSF82649">
    <property type="entry name" value="SufE/NifU"/>
    <property type="match status" value="1"/>
</dbReference>
<dbReference type="InterPro" id="IPR004562">
    <property type="entry name" value="LipoylTrfase_LipoateP_Ligase"/>
</dbReference>
<protein>
    <recommendedName>
        <fullName evidence="3">lipoate--protein ligase</fullName>
        <ecNumber evidence="3">6.3.1.20</ecNumber>
    </recommendedName>
</protein>
<evidence type="ECO:0000256" key="3">
    <source>
        <dbReference type="ARBA" id="ARBA00012367"/>
    </source>
</evidence>
<dbReference type="GO" id="GO:0005524">
    <property type="term" value="F:ATP binding"/>
    <property type="evidence" value="ECO:0007669"/>
    <property type="project" value="UniProtKB-KW"/>
</dbReference>
<dbReference type="NCBIfam" id="TIGR00545">
    <property type="entry name" value="lipoyltrans"/>
    <property type="match status" value="1"/>
</dbReference>
<dbReference type="GO" id="GO:0005737">
    <property type="term" value="C:cytoplasm"/>
    <property type="evidence" value="ECO:0007669"/>
    <property type="project" value="TreeGrafter"/>
</dbReference>
<dbReference type="GO" id="GO:0017118">
    <property type="term" value="F:lipoyltransferase activity"/>
    <property type="evidence" value="ECO:0007669"/>
    <property type="project" value="TreeGrafter"/>
</dbReference>
<evidence type="ECO:0000256" key="1">
    <source>
        <dbReference type="ARBA" id="ARBA00005085"/>
    </source>
</evidence>
<proteinExistence type="predicted"/>
<name>A0A7L6MZT7_9MOLU</name>
<gene>
    <name evidence="9" type="ORF">HF295_01020</name>
</gene>
<dbReference type="RefSeq" id="WP_312031987.1">
    <property type="nucleotide sequence ID" value="NZ_CP051151.1"/>
</dbReference>
<evidence type="ECO:0000256" key="2">
    <source>
        <dbReference type="ARBA" id="ARBA00005124"/>
    </source>
</evidence>
<keyword evidence="6" id="KW-0067">ATP-binding</keyword>
<dbReference type="UniPathway" id="UPA00537">
    <property type="reaction ID" value="UER00594"/>
</dbReference>
<evidence type="ECO:0000313" key="10">
    <source>
        <dbReference type="Proteomes" id="UP000512167"/>
    </source>
</evidence>
<keyword evidence="4 9" id="KW-0436">Ligase</keyword>
<evidence type="ECO:0000256" key="6">
    <source>
        <dbReference type="ARBA" id="ARBA00022840"/>
    </source>
</evidence>
<keyword evidence="5" id="KW-0547">Nucleotide-binding</keyword>
<dbReference type="Proteomes" id="UP000512167">
    <property type="component" value="Chromosome"/>
</dbReference>
<dbReference type="PANTHER" id="PTHR12561">
    <property type="entry name" value="LIPOATE-PROTEIN LIGASE"/>
    <property type="match status" value="1"/>
</dbReference>
<dbReference type="InterPro" id="IPR045864">
    <property type="entry name" value="aa-tRNA-synth_II/BPL/LPL"/>
</dbReference>
<accession>A0A7L6MZT7</accession>
<evidence type="ECO:0000256" key="5">
    <source>
        <dbReference type="ARBA" id="ARBA00022741"/>
    </source>
</evidence>
<organism evidence="9 10">
    <name type="scientific">Hujiaoplasma nucleasis</name>
    <dbReference type="NCBI Taxonomy" id="2725268"/>
    <lineage>
        <taxon>Bacteria</taxon>
        <taxon>Bacillati</taxon>
        <taxon>Mycoplasmatota</taxon>
        <taxon>Mollicutes</taxon>
        <taxon>Candidatus Izemoplasmatales</taxon>
        <taxon>Hujiaoplasmataceae</taxon>
        <taxon>Hujiaoplasma</taxon>
    </lineage>
</organism>
<evidence type="ECO:0000313" key="9">
    <source>
        <dbReference type="EMBL" id="QLY39516.1"/>
    </source>
</evidence>
<dbReference type="Gene3D" id="3.30.930.10">
    <property type="entry name" value="Bira Bifunctional Protein, Domain 2"/>
    <property type="match status" value="1"/>
</dbReference>
<evidence type="ECO:0000259" key="8">
    <source>
        <dbReference type="PROSITE" id="PS51733"/>
    </source>
</evidence>
<dbReference type="SUPFAM" id="SSF55681">
    <property type="entry name" value="Class II aaRS and biotin synthetases"/>
    <property type="match status" value="1"/>
</dbReference>
<dbReference type="PROSITE" id="PS51733">
    <property type="entry name" value="BPL_LPL_CATALYTIC"/>
    <property type="match status" value="1"/>
</dbReference>
<dbReference type="EMBL" id="CP051151">
    <property type="protein sequence ID" value="QLY39516.1"/>
    <property type="molecule type" value="Genomic_DNA"/>
</dbReference>
<dbReference type="CDD" id="cd16443">
    <property type="entry name" value="LplA"/>
    <property type="match status" value="1"/>
</dbReference>
<dbReference type="PANTHER" id="PTHR12561:SF3">
    <property type="entry name" value="LIPOYLTRANSFERASE 1, MITOCHONDRIAL"/>
    <property type="match status" value="1"/>
</dbReference>